<protein>
    <submittedName>
        <fullName evidence="2">Predicted protein</fullName>
    </submittedName>
</protein>
<evidence type="ECO:0000313" key="3">
    <source>
        <dbReference type="Proteomes" id="UP000006671"/>
    </source>
</evidence>
<dbReference type="VEuPathDB" id="AmoebaDB:NAEGRDRAFT_51250"/>
<feature type="region of interest" description="Disordered" evidence="1">
    <location>
        <begin position="1"/>
        <end position="22"/>
    </location>
</feature>
<reference evidence="2 3" key="1">
    <citation type="journal article" date="2010" name="Cell">
        <title>The genome of Naegleria gruberi illuminates early eukaryotic versatility.</title>
        <authorList>
            <person name="Fritz-Laylin L.K."/>
            <person name="Prochnik S.E."/>
            <person name="Ginger M.L."/>
            <person name="Dacks J.B."/>
            <person name="Carpenter M.L."/>
            <person name="Field M.C."/>
            <person name="Kuo A."/>
            <person name="Paredez A."/>
            <person name="Chapman J."/>
            <person name="Pham J."/>
            <person name="Shu S."/>
            <person name="Neupane R."/>
            <person name="Cipriano M."/>
            <person name="Mancuso J."/>
            <person name="Tu H."/>
            <person name="Salamov A."/>
            <person name="Lindquist E."/>
            <person name="Shapiro H."/>
            <person name="Lucas S."/>
            <person name="Grigoriev I.V."/>
            <person name="Cande W.Z."/>
            <person name="Fulton C."/>
            <person name="Rokhsar D.S."/>
            <person name="Dawson S.C."/>
        </authorList>
    </citation>
    <scope>NUCLEOTIDE SEQUENCE [LARGE SCALE GENOMIC DNA]</scope>
    <source>
        <strain evidence="2 3">NEG-M</strain>
    </source>
</reference>
<sequence length="369" mass="42458">MYKDQTLHQQDNNCDDHDDHSDEKDQELLGEVFIPEICLLVMEMIGGKEALKMRQISKAWLEASEHFHAIKLEFTYDISNFFKITEHVLMEHVSELVMLDNKFTVDRFKRFVKNPRLKHLQVLYLECEESMGSLFDDDDSYEDQEFKLGDNVALFANCENFSNLEKLTIINHNLGNTGLSDIFNSPVLKKLKALHLDRNCFSNFGTSSMGTDTLKQLEELTCGWNDYSYDIQLVCKNQLFSNLKKLTVEFSLPEEDLFSIMANPVWSNLKELYLATSVKKNISSLACTLKLEKLAILVSDFDACKSLIANKSITQSLKYLDVGVIREHSSTDIDKIGSQFETFIFTVVGDDDEDDNEHYAFDLFGEEYL</sequence>
<dbReference type="InParanoid" id="D2VPK9"/>
<accession>D2VPK9</accession>
<name>D2VPK9_NAEGR</name>
<organism evidence="3">
    <name type="scientific">Naegleria gruberi</name>
    <name type="common">Amoeba</name>
    <dbReference type="NCBI Taxonomy" id="5762"/>
    <lineage>
        <taxon>Eukaryota</taxon>
        <taxon>Discoba</taxon>
        <taxon>Heterolobosea</taxon>
        <taxon>Tetramitia</taxon>
        <taxon>Eutetramitia</taxon>
        <taxon>Vahlkampfiidae</taxon>
        <taxon>Naegleria</taxon>
    </lineage>
</organism>
<dbReference type="KEGG" id="ngr:NAEGRDRAFT_51250"/>
<dbReference type="InterPro" id="IPR032675">
    <property type="entry name" value="LRR_dom_sf"/>
</dbReference>
<gene>
    <name evidence="2" type="ORF">NAEGRDRAFT_51250</name>
</gene>
<dbReference type="Gene3D" id="3.80.10.10">
    <property type="entry name" value="Ribonuclease Inhibitor"/>
    <property type="match status" value="1"/>
</dbReference>
<keyword evidence="3" id="KW-1185">Reference proteome</keyword>
<dbReference type="Proteomes" id="UP000006671">
    <property type="component" value="Unassembled WGS sequence"/>
</dbReference>
<dbReference type="EMBL" id="GG738887">
    <property type="protein sequence ID" value="EFC41227.1"/>
    <property type="molecule type" value="Genomic_DNA"/>
</dbReference>
<proteinExistence type="predicted"/>
<evidence type="ECO:0000313" key="2">
    <source>
        <dbReference type="EMBL" id="EFC41227.1"/>
    </source>
</evidence>
<dbReference type="AlphaFoldDB" id="D2VPK9"/>
<dbReference type="GeneID" id="8855009"/>
<evidence type="ECO:0000256" key="1">
    <source>
        <dbReference type="SAM" id="MobiDB-lite"/>
    </source>
</evidence>
<dbReference type="RefSeq" id="XP_002673971.1">
    <property type="nucleotide sequence ID" value="XM_002673925.1"/>
</dbReference>
<dbReference type="SUPFAM" id="SSF52047">
    <property type="entry name" value="RNI-like"/>
    <property type="match status" value="1"/>
</dbReference>